<comment type="similarity">
    <text evidence="1">Belongs to the AHA1 family.</text>
</comment>
<dbReference type="Pfam" id="PF08327">
    <property type="entry name" value="AHSA1"/>
    <property type="match status" value="1"/>
</dbReference>
<reference evidence="3 4" key="1">
    <citation type="submission" date="2023-09" db="EMBL/GenBank/DDBJ databases">
        <authorList>
            <person name="Rey-Velasco X."/>
        </authorList>
    </citation>
    <scope>NUCLEOTIDE SEQUENCE [LARGE SCALE GENOMIC DNA]</scope>
    <source>
        <strain evidence="3 4">P050</strain>
    </source>
</reference>
<dbReference type="InterPro" id="IPR013538">
    <property type="entry name" value="ASHA1/2-like_C"/>
</dbReference>
<comment type="caution">
    <text evidence="3">The sequence shown here is derived from an EMBL/GenBank/DDBJ whole genome shotgun (WGS) entry which is preliminary data.</text>
</comment>
<dbReference type="CDD" id="cd07814">
    <property type="entry name" value="SRPBCC_CalC_Aha1-like"/>
    <property type="match status" value="1"/>
</dbReference>
<dbReference type="SUPFAM" id="SSF55961">
    <property type="entry name" value="Bet v1-like"/>
    <property type="match status" value="1"/>
</dbReference>
<dbReference type="RefSeq" id="WP_311591967.1">
    <property type="nucleotide sequence ID" value="NZ_JAVRHV010000001.1"/>
</dbReference>
<evidence type="ECO:0000313" key="3">
    <source>
        <dbReference type="EMBL" id="MDT0552134.1"/>
    </source>
</evidence>
<gene>
    <name evidence="3" type="ORF">RM519_02640</name>
</gene>
<proteinExistence type="inferred from homology"/>
<name>A0ABU2Y3A5_9FLAO</name>
<evidence type="ECO:0000256" key="1">
    <source>
        <dbReference type="ARBA" id="ARBA00006817"/>
    </source>
</evidence>
<evidence type="ECO:0000259" key="2">
    <source>
        <dbReference type="Pfam" id="PF08327"/>
    </source>
</evidence>
<accession>A0ABU2Y3A5</accession>
<feature type="domain" description="Activator of Hsp90 ATPase homologue 1/2-like C-terminal" evidence="2">
    <location>
        <begin position="12"/>
        <end position="139"/>
    </location>
</feature>
<dbReference type="InterPro" id="IPR023393">
    <property type="entry name" value="START-like_dom_sf"/>
</dbReference>
<sequence length="144" mass="17092">MQEPIVVSAKINASKQKLWNAITNANEMRQWFFASINHFEPIVGFRTEFVVKNEERKFTHVWTIEEVIPLQKIRYNWHYTEYEGDSEVCFELHQLNDVTKLTVTHSTIKPFTANIPEFKRESGVQGWNYLIKESLKNYLQKTNP</sequence>
<protein>
    <submittedName>
        <fullName evidence="3">SRPBCC domain-containing protein</fullName>
    </submittedName>
</protein>
<organism evidence="3 4">
    <name type="scientific">Urechidicola vernalis</name>
    <dbReference type="NCBI Taxonomy" id="3075600"/>
    <lineage>
        <taxon>Bacteria</taxon>
        <taxon>Pseudomonadati</taxon>
        <taxon>Bacteroidota</taxon>
        <taxon>Flavobacteriia</taxon>
        <taxon>Flavobacteriales</taxon>
        <taxon>Flavobacteriaceae</taxon>
        <taxon>Urechidicola</taxon>
    </lineage>
</organism>
<keyword evidence="4" id="KW-1185">Reference proteome</keyword>
<dbReference type="EMBL" id="JAVRHV010000001">
    <property type="protein sequence ID" value="MDT0552134.1"/>
    <property type="molecule type" value="Genomic_DNA"/>
</dbReference>
<dbReference type="Proteomes" id="UP001252186">
    <property type="component" value="Unassembled WGS sequence"/>
</dbReference>
<evidence type="ECO:0000313" key="4">
    <source>
        <dbReference type="Proteomes" id="UP001252186"/>
    </source>
</evidence>
<dbReference type="Gene3D" id="3.30.530.20">
    <property type="match status" value="1"/>
</dbReference>